<keyword evidence="2" id="KW-1185">Reference proteome</keyword>
<dbReference type="EMBL" id="PDCK01000042">
    <property type="protein sequence ID" value="PRQ36132.1"/>
    <property type="molecule type" value="Genomic_DNA"/>
</dbReference>
<protein>
    <submittedName>
        <fullName evidence="1">Uncharacterized protein</fullName>
    </submittedName>
</protein>
<dbReference type="Gramene" id="PRQ36132">
    <property type="protein sequence ID" value="PRQ36132"/>
    <property type="gene ID" value="RchiOBHm_Chr4g0388061"/>
</dbReference>
<accession>A0A2P6QPM5</accession>
<evidence type="ECO:0000313" key="1">
    <source>
        <dbReference type="EMBL" id="PRQ36132.1"/>
    </source>
</evidence>
<sequence>MGLEENVFIGNSLVRFYEECRDLDRAWQCLMKCLRETLCRGLSLICGYGRRNMPKDPV</sequence>
<comment type="caution">
    <text evidence="1">The sequence shown here is derived from an EMBL/GenBank/DDBJ whole genome shotgun (WGS) entry which is preliminary data.</text>
</comment>
<organism evidence="1 2">
    <name type="scientific">Rosa chinensis</name>
    <name type="common">China rose</name>
    <dbReference type="NCBI Taxonomy" id="74649"/>
    <lineage>
        <taxon>Eukaryota</taxon>
        <taxon>Viridiplantae</taxon>
        <taxon>Streptophyta</taxon>
        <taxon>Embryophyta</taxon>
        <taxon>Tracheophyta</taxon>
        <taxon>Spermatophyta</taxon>
        <taxon>Magnoliopsida</taxon>
        <taxon>eudicotyledons</taxon>
        <taxon>Gunneridae</taxon>
        <taxon>Pentapetalae</taxon>
        <taxon>rosids</taxon>
        <taxon>fabids</taxon>
        <taxon>Rosales</taxon>
        <taxon>Rosaceae</taxon>
        <taxon>Rosoideae</taxon>
        <taxon>Rosoideae incertae sedis</taxon>
        <taxon>Rosa</taxon>
    </lineage>
</organism>
<name>A0A2P6QPM5_ROSCH</name>
<reference evidence="1 2" key="1">
    <citation type="journal article" date="2018" name="Nat. Genet.">
        <title>The Rosa genome provides new insights in the design of modern roses.</title>
        <authorList>
            <person name="Bendahmane M."/>
        </authorList>
    </citation>
    <scope>NUCLEOTIDE SEQUENCE [LARGE SCALE GENOMIC DNA]</scope>
    <source>
        <strain evidence="2">cv. Old Blush</strain>
    </source>
</reference>
<dbReference type="Proteomes" id="UP000238479">
    <property type="component" value="Chromosome 4"/>
</dbReference>
<proteinExistence type="predicted"/>
<evidence type="ECO:0000313" key="2">
    <source>
        <dbReference type="Proteomes" id="UP000238479"/>
    </source>
</evidence>
<dbReference type="AlphaFoldDB" id="A0A2P6QPM5"/>
<gene>
    <name evidence="1" type="ORF">RchiOBHm_Chr4g0388061</name>
</gene>